<dbReference type="InterPro" id="IPR003439">
    <property type="entry name" value="ABC_transporter-like_ATP-bd"/>
</dbReference>
<feature type="domain" description="ABC transmembrane type-1" evidence="15">
    <location>
        <begin position="13"/>
        <end position="205"/>
    </location>
</feature>
<dbReference type="PROSITE" id="PS50928">
    <property type="entry name" value="ABC_TM1"/>
    <property type="match status" value="1"/>
</dbReference>
<dbReference type="InterPro" id="IPR050388">
    <property type="entry name" value="ABC_Ni/Peptide_Import"/>
</dbReference>
<dbReference type="Pfam" id="PF00005">
    <property type="entry name" value="ABC_tran"/>
    <property type="match status" value="1"/>
</dbReference>
<evidence type="ECO:0000259" key="15">
    <source>
        <dbReference type="PROSITE" id="PS50928"/>
    </source>
</evidence>
<dbReference type="PANTHER" id="PTHR43297:SF14">
    <property type="entry name" value="ATPASE AAA-TYPE CORE DOMAIN-CONTAINING PROTEIN"/>
    <property type="match status" value="1"/>
</dbReference>
<comment type="similarity">
    <text evidence="13">Belongs to the binding-protein-dependent transport system permease family.</text>
</comment>
<comment type="similarity">
    <text evidence="3">Belongs to the ABC transporter superfamily.</text>
</comment>
<dbReference type="PROSITE" id="PS00211">
    <property type="entry name" value="ABC_TRANSPORTER_1"/>
    <property type="match status" value="1"/>
</dbReference>
<proteinExistence type="inferred from homology"/>
<feature type="transmembrane region" description="Helical" evidence="13">
    <location>
        <begin position="183"/>
        <end position="208"/>
    </location>
</feature>
<dbReference type="EMBL" id="JAAOIW010000008">
    <property type="protein sequence ID" value="NHN32541.1"/>
    <property type="molecule type" value="Genomic_DNA"/>
</dbReference>
<dbReference type="Gene3D" id="3.40.50.300">
    <property type="entry name" value="P-loop containing nucleotide triphosphate hydrolases"/>
    <property type="match status" value="1"/>
</dbReference>
<dbReference type="InterPro" id="IPR000515">
    <property type="entry name" value="MetI-like"/>
</dbReference>
<evidence type="ECO:0000313" key="16">
    <source>
        <dbReference type="EMBL" id="NHN32541.1"/>
    </source>
</evidence>
<dbReference type="InterPro" id="IPR017871">
    <property type="entry name" value="ABC_transporter-like_CS"/>
</dbReference>
<dbReference type="InterPro" id="IPR003593">
    <property type="entry name" value="AAA+_ATPase"/>
</dbReference>
<dbReference type="SUPFAM" id="SSF52540">
    <property type="entry name" value="P-loop containing nucleoside triphosphate hydrolases"/>
    <property type="match status" value="1"/>
</dbReference>
<dbReference type="Proteomes" id="UP001165962">
    <property type="component" value="Unassembled WGS sequence"/>
</dbReference>
<keyword evidence="9" id="KW-0067">ATP-binding</keyword>
<dbReference type="SUPFAM" id="SSF161098">
    <property type="entry name" value="MetI-like"/>
    <property type="match status" value="1"/>
</dbReference>
<feature type="domain" description="ABC transporter" evidence="14">
    <location>
        <begin position="245"/>
        <end position="493"/>
    </location>
</feature>
<reference evidence="16" key="1">
    <citation type="submission" date="2020-03" db="EMBL/GenBank/DDBJ databases">
        <title>Draft sequencing of Paenibacilllus sp. S3N08.</title>
        <authorList>
            <person name="Kim D.-U."/>
        </authorList>
    </citation>
    <scope>NUCLEOTIDE SEQUENCE</scope>
    <source>
        <strain evidence="16">S3N08</strain>
    </source>
</reference>
<gene>
    <name evidence="16" type="ORF">G9U52_22110</name>
</gene>
<evidence type="ECO:0000256" key="7">
    <source>
        <dbReference type="ARBA" id="ARBA00022692"/>
    </source>
</evidence>
<evidence type="ECO:0000256" key="4">
    <source>
        <dbReference type="ARBA" id="ARBA00022448"/>
    </source>
</evidence>
<evidence type="ECO:0000256" key="13">
    <source>
        <dbReference type="RuleBase" id="RU363032"/>
    </source>
</evidence>
<evidence type="ECO:0000256" key="1">
    <source>
        <dbReference type="ARBA" id="ARBA00004141"/>
    </source>
</evidence>
<sequence>MGQDILAELVVGARVSLSVGLLGALAVLVIGTIIGLVAGYWGGRIDAIFMRIIDISMTLPFLPLMIVIGVFLGPSWTTQIMVIALVMWSKVARETRSQILSLRTRGPVLAARSMGAGDFYLLRKHIFPGVVPLIIPQFVQTVNVAIMMESSLSFLGLGDPLTKSWGSMLYYANARGAFLTDAWLWWVLPAGLGIVITVLAFSFIGYWLEERVSPRLRTMYRIASNKNKQARSEKLMLDESLSSIIEVDKLTVVYPKDQGMVTALSEVSFNVGKGEVVGIVGESGSGKSTIAAAIMQLLKPPGEIQQGSIRLYGCDLASLSSEELRKARGSKIALIPQAAMNALNPVLTIRTQLAEAVLCHRRMNKESLNRRIDQLLEQVGMAARWGSAYPHELSGGMRQRVVIAMALINEPEFVIADEPTTGLDVKVQVEIINLLRSLQKQLGLSMIFISHDLPVVLRLADRIIILKQGEIVDEGATDQIAHESNHVYTRRLIDSIPRLKKRNTPSDQGAQQAELVLGGTI</sequence>
<evidence type="ECO:0000259" key="14">
    <source>
        <dbReference type="PROSITE" id="PS50893"/>
    </source>
</evidence>
<comment type="subcellular location">
    <subcellularLocation>
        <location evidence="13">Cell membrane</location>
        <topology evidence="13">Multi-pass membrane protein</topology>
    </subcellularLocation>
    <subcellularLocation>
        <location evidence="2">Cell membrane</location>
        <topology evidence="2">Peripheral membrane protein</topology>
    </subcellularLocation>
    <subcellularLocation>
        <location evidence="1">Membrane</location>
        <topology evidence="1">Multi-pass membrane protein</topology>
    </subcellularLocation>
</comment>
<keyword evidence="12 13" id="KW-0472">Membrane</keyword>
<dbReference type="SMART" id="SM00382">
    <property type="entry name" value="AAA"/>
    <property type="match status" value="1"/>
</dbReference>
<keyword evidence="4 13" id="KW-0813">Transport</keyword>
<keyword evidence="7 13" id="KW-0812">Transmembrane</keyword>
<evidence type="ECO:0000256" key="10">
    <source>
        <dbReference type="ARBA" id="ARBA00022967"/>
    </source>
</evidence>
<dbReference type="CDD" id="cd06261">
    <property type="entry name" value="TM_PBP2"/>
    <property type="match status" value="1"/>
</dbReference>
<name>A0ABX0J9V0_9BACL</name>
<dbReference type="PANTHER" id="PTHR43297">
    <property type="entry name" value="OLIGOPEPTIDE TRANSPORT ATP-BINDING PROTEIN APPD"/>
    <property type="match status" value="1"/>
</dbReference>
<evidence type="ECO:0000313" key="17">
    <source>
        <dbReference type="Proteomes" id="UP001165962"/>
    </source>
</evidence>
<evidence type="ECO:0000256" key="6">
    <source>
        <dbReference type="ARBA" id="ARBA00022519"/>
    </source>
</evidence>
<keyword evidence="17" id="KW-1185">Reference proteome</keyword>
<organism evidence="16 17">
    <name type="scientific">Paenibacillus agricola</name>
    <dbReference type="NCBI Taxonomy" id="2716264"/>
    <lineage>
        <taxon>Bacteria</taxon>
        <taxon>Bacillati</taxon>
        <taxon>Bacillota</taxon>
        <taxon>Bacilli</taxon>
        <taxon>Bacillales</taxon>
        <taxon>Paenibacillaceae</taxon>
        <taxon>Paenibacillus</taxon>
    </lineage>
</organism>
<feature type="transmembrane region" description="Helical" evidence="13">
    <location>
        <begin position="61"/>
        <end position="88"/>
    </location>
</feature>
<protein>
    <submittedName>
        <fullName evidence="16">Dipeptide/oligopeptide/nickel ABC transporter permease/ATP-binding protein</fullName>
    </submittedName>
</protein>
<evidence type="ECO:0000256" key="12">
    <source>
        <dbReference type="ARBA" id="ARBA00023136"/>
    </source>
</evidence>
<evidence type="ECO:0000256" key="11">
    <source>
        <dbReference type="ARBA" id="ARBA00022989"/>
    </source>
</evidence>
<evidence type="ECO:0000256" key="5">
    <source>
        <dbReference type="ARBA" id="ARBA00022475"/>
    </source>
</evidence>
<dbReference type="InterPro" id="IPR027417">
    <property type="entry name" value="P-loop_NTPase"/>
</dbReference>
<keyword evidence="8" id="KW-0547">Nucleotide-binding</keyword>
<comment type="caution">
    <text evidence="16">The sequence shown here is derived from an EMBL/GenBank/DDBJ whole genome shotgun (WGS) entry which is preliminary data.</text>
</comment>
<dbReference type="Pfam" id="PF00528">
    <property type="entry name" value="BPD_transp_1"/>
    <property type="match status" value="1"/>
</dbReference>
<evidence type="ECO:0000256" key="9">
    <source>
        <dbReference type="ARBA" id="ARBA00022840"/>
    </source>
</evidence>
<dbReference type="CDD" id="cd03257">
    <property type="entry name" value="ABC_NikE_OppD_transporters"/>
    <property type="match status" value="1"/>
</dbReference>
<evidence type="ECO:0000256" key="3">
    <source>
        <dbReference type="ARBA" id="ARBA00005417"/>
    </source>
</evidence>
<evidence type="ECO:0000256" key="8">
    <source>
        <dbReference type="ARBA" id="ARBA00022741"/>
    </source>
</evidence>
<keyword evidence="6" id="KW-0997">Cell inner membrane</keyword>
<dbReference type="InterPro" id="IPR035906">
    <property type="entry name" value="MetI-like_sf"/>
</dbReference>
<feature type="transmembrane region" description="Helical" evidence="13">
    <location>
        <begin position="20"/>
        <end position="41"/>
    </location>
</feature>
<keyword evidence="11 13" id="KW-1133">Transmembrane helix</keyword>
<evidence type="ECO:0000256" key="2">
    <source>
        <dbReference type="ARBA" id="ARBA00004202"/>
    </source>
</evidence>
<keyword evidence="5" id="KW-1003">Cell membrane</keyword>
<dbReference type="PROSITE" id="PS50893">
    <property type="entry name" value="ABC_TRANSPORTER_2"/>
    <property type="match status" value="1"/>
</dbReference>
<dbReference type="Gene3D" id="1.10.3720.10">
    <property type="entry name" value="MetI-like"/>
    <property type="match status" value="1"/>
</dbReference>
<keyword evidence="10" id="KW-1278">Translocase</keyword>
<accession>A0ABX0J9V0</accession>